<dbReference type="Pfam" id="PF12400">
    <property type="entry name" value="STIMATE"/>
    <property type="match status" value="1"/>
</dbReference>
<name>A0A060T2D2_BLAAD</name>
<feature type="region of interest" description="Disordered" evidence="1">
    <location>
        <begin position="217"/>
        <end position="266"/>
    </location>
</feature>
<protein>
    <submittedName>
        <fullName evidence="3">ARAD1C27874p</fullName>
    </submittedName>
</protein>
<keyword evidence="2" id="KW-1133">Transmembrane helix</keyword>
<organism evidence="3">
    <name type="scientific">Blastobotrys adeninivorans</name>
    <name type="common">Yeast</name>
    <name type="synonym">Arxula adeninivorans</name>
    <dbReference type="NCBI Taxonomy" id="409370"/>
    <lineage>
        <taxon>Eukaryota</taxon>
        <taxon>Fungi</taxon>
        <taxon>Dikarya</taxon>
        <taxon>Ascomycota</taxon>
        <taxon>Saccharomycotina</taxon>
        <taxon>Dipodascomycetes</taxon>
        <taxon>Dipodascales</taxon>
        <taxon>Trichomonascaceae</taxon>
        <taxon>Blastobotrys</taxon>
    </lineage>
</organism>
<gene>
    <name evidence="3" type="ORF">GNLVRS02_ARAD1C27874g</name>
</gene>
<evidence type="ECO:0000256" key="2">
    <source>
        <dbReference type="SAM" id="Phobius"/>
    </source>
</evidence>
<sequence>MFKEPRCELLGPFALVVQGSLGLIAVLSLVVKRNYEHPPRPWWIWFFDVLKQVIGAGCLHFLNLLQSIIFSNSGEPDLDKNPCTWYFLNVLLDTTIGVPVLWFFLYFVHSAAYRFGVRQIVSGQYGHPPKWIPFFKQALLYLVALVSMKLLLYLFVWWMPMIDDLGNFLISWSNFDARVQVAFVVLIFPLIMNTLQYYLVDSIIQSPEYHNPKLAQLAPDAENRPTGPPDSDRSDLPTQAHRPQHAKGKQKSTNQANETTRLLSSH</sequence>
<dbReference type="GO" id="GO:0016020">
    <property type="term" value="C:membrane"/>
    <property type="evidence" value="ECO:0007669"/>
    <property type="project" value="TreeGrafter"/>
</dbReference>
<dbReference type="AlphaFoldDB" id="A0A060T2D2"/>
<dbReference type="PANTHER" id="PTHR31735:SF1">
    <property type="entry name" value="VACUOLAR MEMBRANE PROTEIN YPL162C"/>
    <property type="match status" value="1"/>
</dbReference>
<dbReference type="PANTHER" id="PTHR31735">
    <property type="entry name" value="VACUOLAR MEMBRANE PROTEIN YPL162C"/>
    <property type="match status" value="1"/>
</dbReference>
<feature type="transmembrane region" description="Helical" evidence="2">
    <location>
        <begin position="179"/>
        <end position="200"/>
    </location>
</feature>
<dbReference type="InterPro" id="IPR022127">
    <property type="entry name" value="STIMATE/YPL162C"/>
</dbReference>
<feature type="transmembrane region" description="Helical" evidence="2">
    <location>
        <begin position="12"/>
        <end position="31"/>
    </location>
</feature>
<accession>A0A060T2D2</accession>
<dbReference type="EMBL" id="HG937693">
    <property type="protein sequence ID" value="CDP35113.1"/>
    <property type="molecule type" value="Genomic_DNA"/>
</dbReference>
<proteinExistence type="predicted"/>
<feature type="compositionally biased region" description="Polar residues" evidence="1">
    <location>
        <begin position="251"/>
        <end position="266"/>
    </location>
</feature>
<reference evidence="3" key="1">
    <citation type="submission" date="2014-02" db="EMBL/GenBank/DDBJ databases">
        <authorList>
            <person name="Genoscope - CEA"/>
        </authorList>
    </citation>
    <scope>NUCLEOTIDE SEQUENCE</scope>
    <source>
        <strain evidence="3">LS3</strain>
    </source>
</reference>
<reference evidence="3" key="2">
    <citation type="submission" date="2014-06" db="EMBL/GenBank/DDBJ databases">
        <title>The complete genome of Blastobotrys (Arxula) adeninivorans LS3 - a yeast of biotechnological interest.</title>
        <authorList>
            <person name="Kunze G."/>
            <person name="Gaillardin C."/>
            <person name="Czernicka M."/>
            <person name="Durrens P."/>
            <person name="Martin T."/>
            <person name="Boer E."/>
            <person name="Gabaldon T."/>
            <person name="Cruz J."/>
            <person name="Talla E."/>
            <person name="Marck C."/>
            <person name="Goffeau A."/>
            <person name="Barbe V."/>
            <person name="Baret P."/>
            <person name="Baronian K."/>
            <person name="Beier S."/>
            <person name="Bleykasten C."/>
            <person name="Bode R."/>
            <person name="Casaregola S."/>
            <person name="Despons L."/>
            <person name="Fairhead C."/>
            <person name="Giersberg M."/>
            <person name="Gierski P."/>
            <person name="Hahnel U."/>
            <person name="Hartmann A."/>
            <person name="Jankowska D."/>
            <person name="Jubin C."/>
            <person name="Jung P."/>
            <person name="Lafontaine I."/>
            <person name="Leh-Louis V."/>
            <person name="Lemaire M."/>
            <person name="Marcet-Houben M."/>
            <person name="Mascher M."/>
            <person name="Morel G."/>
            <person name="Richard G.-F."/>
            <person name="Riechen J."/>
            <person name="Sacerdot C."/>
            <person name="Sarkar A."/>
            <person name="Savel G."/>
            <person name="Schacherer J."/>
            <person name="Sherman D."/>
            <person name="Straub M.-L."/>
            <person name="Stein N."/>
            <person name="Thierry A."/>
            <person name="Trautwein-Schult A."/>
            <person name="Westhof E."/>
            <person name="Worch S."/>
            <person name="Dujon B."/>
            <person name="Souciet J.-L."/>
            <person name="Wincker P."/>
            <person name="Scholz U."/>
            <person name="Neuveglise N."/>
        </authorList>
    </citation>
    <scope>NUCLEOTIDE SEQUENCE</scope>
    <source>
        <strain evidence="3">LS3</strain>
    </source>
</reference>
<feature type="transmembrane region" description="Helical" evidence="2">
    <location>
        <begin position="85"/>
        <end position="108"/>
    </location>
</feature>
<feature type="transmembrane region" description="Helical" evidence="2">
    <location>
        <begin position="43"/>
        <end position="65"/>
    </location>
</feature>
<evidence type="ECO:0000313" key="3">
    <source>
        <dbReference type="EMBL" id="CDP35113.1"/>
    </source>
</evidence>
<keyword evidence="2" id="KW-0472">Membrane</keyword>
<feature type="transmembrane region" description="Helical" evidence="2">
    <location>
        <begin position="138"/>
        <end position="159"/>
    </location>
</feature>
<keyword evidence="2" id="KW-0812">Transmembrane</keyword>
<evidence type="ECO:0000256" key="1">
    <source>
        <dbReference type="SAM" id="MobiDB-lite"/>
    </source>
</evidence>
<dbReference type="PhylomeDB" id="A0A060T2D2"/>